<reference evidence="2 3" key="1">
    <citation type="submission" date="2021-02" db="EMBL/GenBank/DDBJ databases">
        <title>Plant Genome Project.</title>
        <authorList>
            <person name="Zhang R.-G."/>
        </authorList>
    </citation>
    <scope>NUCLEOTIDE SEQUENCE [LARGE SCALE GENOMIC DNA]</scope>
    <source>
        <tissue evidence="2">Leaves</tissue>
    </source>
</reference>
<keyword evidence="3" id="KW-1185">Reference proteome</keyword>
<evidence type="ECO:0000313" key="2">
    <source>
        <dbReference type="EMBL" id="KAH7577765.1"/>
    </source>
</evidence>
<keyword evidence="1" id="KW-0143">Chaperone</keyword>
<organism evidence="2 3">
    <name type="scientific">Xanthoceras sorbifolium</name>
    <dbReference type="NCBI Taxonomy" id="99658"/>
    <lineage>
        <taxon>Eukaryota</taxon>
        <taxon>Viridiplantae</taxon>
        <taxon>Streptophyta</taxon>
        <taxon>Embryophyta</taxon>
        <taxon>Tracheophyta</taxon>
        <taxon>Spermatophyta</taxon>
        <taxon>Magnoliopsida</taxon>
        <taxon>eudicotyledons</taxon>
        <taxon>Gunneridae</taxon>
        <taxon>Pentapetalae</taxon>
        <taxon>rosids</taxon>
        <taxon>malvids</taxon>
        <taxon>Sapindales</taxon>
        <taxon>Sapindaceae</taxon>
        <taxon>Xanthoceroideae</taxon>
        <taxon>Xanthoceras</taxon>
    </lineage>
</organism>
<sequence length="439" mass="50520">MSFYRELDAFDDPSPSLFGFPNIPEEPLNLFHHHNHDYHFNAHSHSSSPFEVFDAFTDLSHFKRIPYSSCCRRIRLKPRADPCVRSLHDEVSRLESEFHRILGATKVMEADRKYTWKAKIKSPDNMMPEQKYEWTAKIKHGNDRKYKWKAAIKGGKEQPASIQYWNDWRCKWLADVENGVDRKYGWKAKIKPGDSPKYKWTAEVDNGLDKKYKWTGEIKGGRQSHAGVCVADACNVDRKKGSPSVRVVEVEDPVERTAFRRQAVHKRTTAVAKAKGKKKELSAQDAAMMIQNNFREYVARRSHSVRSLRELAVAKTKLREIKALFSNFSYRHRIARDAEERQRFSERIIVLLLAVDAIEAGDFMVRASKRLMQNELDAMLDMVDPRPPGKLGSMKRRKFDLPGGCSSQNEIAAGVAEVVQMLDQAENCPFMTNCSEQAH</sequence>
<proteinExistence type="predicted"/>
<evidence type="ECO:0000313" key="3">
    <source>
        <dbReference type="Proteomes" id="UP000827721"/>
    </source>
</evidence>
<evidence type="ECO:0000256" key="1">
    <source>
        <dbReference type="ARBA" id="ARBA00023186"/>
    </source>
</evidence>
<dbReference type="PANTHER" id="PTHR33322:SF3">
    <property type="entry name" value="BAG FAMILY MOLECULAR CHAPERONE REGULATOR 7"/>
    <property type="match status" value="1"/>
</dbReference>
<dbReference type="PANTHER" id="PTHR33322">
    <property type="entry name" value="BAG DOMAIN CONTAINING PROTEIN, EXPRESSED"/>
    <property type="match status" value="1"/>
</dbReference>
<dbReference type="PROSITE" id="PS50096">
    <property type="entry name" value="IQ"/>
    <property type="match status" value="1"/>
</dbReference>
<gene>
    <name evidence="2" type="ORF">JRO89_XS01G0296600</name>
</gene>
<name>A0ABQ8IMM1_9ROSI</name>
<comment type="caution">
    <text evidence="2">The sequence shown here is derived from an EMBL/GenBank/DDBJ whole genome shotgun (WGS) entry which is preliminary data.</text>
</comment>
<dbReference type="InterPro" id="IPR040400">
    <property type="entry name" value="BAG5/6/7/8"/>
</dbReference>
<accession>A0ABQ8IMM1</accession>
<protein>
    <submittedName>
        <fullName evidence="2">Uncharacterized protein</fullName>
    </submittedName>
</protein>
<dbReference type="Proteomes" id="UP000827721">
    <property type="component" value="Unassembled WGS sequence"/>
</dbReference>
<dbReference type="EMBL" id="JAFEMO010000001">
    <property type="protein sequence ID" value="KAH7577765.1"/>
    <property type="molecule type" value="Genomic_DNA"/>
</dbReference>